<dbReference type="InterPro" id="IPR046700">
    <property type="entry name" value="DUF6570"/>
</dbReference>
<feature type="domain" description="Helitron helicase-like" evidence="4">
    <location>
        <begin position="541"/>
        <end position="765"/>
    </location>
</feature>
<dbReference type="InterPro" id="IPR027417">
    <property type="entry name" value="P-loop_NTPase"/>
</dbReference>
<dbReference type="Proteomes" id="UP000076154">
    <property type="component" value="Unassembled WGS sequence"/>
</dbReference>
<dbReference type="InterPro" id="IPR010285">
    <property type="entry name" value="DNA_helicase_pif1-like_DEAD"/>
</dbReference>
<dbReference type="EMBL" id="LUEZ02000040">
    <property type="protein sequence ID" value="RDB26275.1"/>
    <property type="molecule type" value="Genomic_DNA"/>
</dbReference>
<dbReference type="Pfam" id="PF14214">
    <property type="entry name" value="Helitron_like_N"/>
    <property type="match status" value="1"/>
</dbReference>
<feature type="region of interest" description="Disordered" evidence="2">
    <location>
        <begin position="68"/>
        <end position="89"/>
    </location>
</feature>
<dbReference type="EC" id="5.6.2.3" evidence="1"/>
<dbReference type="InterPro" id="IPR051055">
    <property type="entry name" value="PIF1_helicase"/>
</dbReference>
<dbReference type="Gene3D" id="3.40.50.300">
    <property type="entry name" value="P-loop containing nucleotide triphosphate hydrolases"/>
    <property type="match status" value="1"/>
</dbReference>
<dbReference type="PANTHER" id="PTHR47642">
    <property type="entry name" value="ATP-DEPENDENT DNA HELICASE"/>
    <property type="match status" value="1"/>
</dbReference>
<gene>
    <name evidence="6" type="primary">pfh1</name>
    <name evidence="6" type="ORF">Hypma_006702</name>
</gene>
<comment type="catalytic activity">
    <reaction evidence="1">
        <text>ATP + H2O = ADP + phosphate + H(+)</text>
        <dbReference type="Rhea" id="RHEA:13065"/>
        <dbReference type="ChEBI" id="CHEBI:15377"/>
        <dbReference type="ChEBI" id="CHEBI:15378"/>
        <dbReference type="ChEBI" id="CHEBI:30616"/>
        <dbReference type="ChEBI" id="CHEBI:43474"/>
        <dbReference type="ChEBI" id="CHEBI:456216"/>
        <dbReference type="EC" id="5.6.2.3"/>
    </reaction>
</comment>
<keyword evidence="1" id="KW-0234">DNA repair</keyword>
<evidence type="ECO:0000259" key="3">
    <source>
        <dbReference type="Pfam" id="PF05970"/>
    </source>
</evidence>
<evidence type="ECO:0000256" key="1">
    <source>
        <dbReference type="RuleBase" id="RU363044"/>
    </source>
</evidence>
<keyword evidence="1" id="KW-0067">ATP-binding</keyword>
<dbReference type="InterPro" id="IPR025476">
    <property type="entry name" value="Helitron_helicase-like"/>
</dbReference>
<dbReference type="Pfam" id="PF20209">
    <property type="entry name" value="DUF6570"/>
    <property type="match status" value="1"/>
</dbReference>
<feature type="domain" description="DUF6570" evidence="5">
    <location>
        <begin position="220"/>
        <end position="368"/>
    </location>
</feature>
<dbReference type="GO" id="GO:0043139">
    <property type="term" value="F:5'-3' DNA helicase activity"/>
    <property type="evidence" value="ECO:0007669"/>
    <property type="project" value="UniProtKB-EC"/>
</dbReference>
<dbReference type="GO" id="GO:0006281">
    <property type="term" value="P:DNA repair"/>
    <property type="evidence" value="ECO:0007669"/>
    <property type="project" value="UniProtKB-KW"/>
</dbReference>
<keyword evidence="7" id="KW-1185">Reference proteome</keyword>
<feature type="compositionally biased region" description="Polar residues" evidence="2">
    <location>
        <begin position="1221"/>
        <end position="1230"/>
    </location>
</feature>
<evidence type="ECO:0000313" key="6">
    <source>
        <dbReference type="EMBL" id="RDB26275.1"/>
    </source>
</evidence>
<proteinExistence type="inferred from homology"/>
<dbReference type="STRING" id="39966.A0A369K100"/>
<sequence>MSNFQPTRLSRAVEVLTMSVLLDIIQHHVRIPWQAKRSKARLLPFLAACPASVQDEVISVSSSPRNFRTRQIASQNHPDRRRERQNPAEQVQQGLFFEGPPDAWPATLNIYYTEVFVDDVDVDFMRTPSDDIRNSCLSDYIDQTTNEALRQSVCTVCARLLPAAEIVERTLVNVPNRDLLKPQKSHPRHDLTEGLLLCKAGLSSPGMGNVCEECHRKLDKGKRPPLSLSNHMWIGDVPHELKVLTLPERLLIAKYLPAAYVVKMYPKAEGANAWDRRTLNNAMKGNVSTYRLNPEDVVHFMAGNEMPPPPEVLAATIAVTIVGKGGKCEASLPRCFRVKRGRVHAALLWLKAHNPLYASMVISEDRLALLPDNGVPDAITHAVRYSDDEELLEEERNGYVPCQEDEEADIGEHEDVNAAGMMDIEHAMDEDDAEFEDAFDARAFPMHSLGVVDVSGTNVPDADIVAHGLSNLTGDQAADLVIRRSSAFVNEYARQDKLTGQRTDGGPDDTNHLLGCFPVLFPYGQGGFEVDRLENVPYEKHAAWALQYFDKRFRKDPHFMFLVFGVIQKRQVCRATSLQMGKSTFIRNERLLSEVTPGDLKKASAEESQRVPFSNPAVQALRTNVTSVRSKVQGTDESRQSIRSKIWSNTVKFNPPSIWLTLNPSDTHSPIAQVFVGEEIDLKDFDPADPPNSKQRAMNIAEDPFGAAEFFHNTIRWLLTTLFRITGATGNKHVQRREGILGTVNAYIGTVEAQGRGTLHLHMILWLKGAPSANVMRTALQSEAFRLRIADYIKNTIRADLGGATGPEVLAMEKVPAVSYRMPLDPRTPNYAAESTRRERLLARSLQLHTCDRFRCRTVKNGRVQCKRRAPFDLSAHDYINPDGSWFVKRTFGYLNNWNPVLLQAMLCNHDIKLLTNGNDTKDISFYITNYTAKKQVNTSNSSALIAKQLAFLIRKERRNGDIVDINRKLLCRCANTLSREHEFSAPEVASYIMGWGDRYLSHQYVPIYWDAATTALRATFPQHFTVEEVDGDDDEDSPHEELVTVRMVEGRIQLRDQLKEYAQRGEALQHYTFLSFFADTYDAGVINSPEDVDRPGPGRPQNSRFPYLPNSGRDGRCRVVRSTGHEMVPEIIGKWFPRGDDPATADFFSACMLLLLSPWRSLNDLAGEGESFTNKRRRVLDDDVEAARIMDNIQYYYDCSDAATKKRNNARNDIGEQPPFLTSSDTQTHVNEDDQPPPSEDGEGECLLTEEHVEMALRRSWPLREIRFGQAAMEIAEEAKIFDFEGINRAPLKPGVSCASWADRPQFAAWEEMVQAITRSPDRPSGPRQQTAAASNEVAPVNEDSFYLAPPDVPSPDVSFLTVDQRRAHNIIDNHLKAHLAQESPRQLLMIVQGQGGTGKSTLISQITKSFEHRRASHLLARTATTGVAASLIEGQTLHSWAGIPRSGGLKAPSKTTRDKRMKNIGCTRYLIIDEFSMLMKDILCMLSQILGEHFNDEDYASTTTPFGNVNIILCGDPHQFPPVRTAKAALYSKQHSSKNHVVGRHLYEQFDTVVNLSQQLRITDPRWMELLTRLRTGDCTEADLMLVRSLIVTDPNCDLPSFKESPWADAVLITSRHGVREQWNLAALTRHCLRTGHQAYRFFAEDTIHGSVFAPTMQQRVDIAGMRVKETANLNADVHLALGMNIMVTFNIATEADLANGTRAIVENIVLDPRDQFVQPDQVSGVITLRHPPAMVTIRPCRGTFPSIPGMESGILPVFPSEGNFTLQAGNGQITKLKRRQLAITGAYAFTDYKSQGQTLEYVIVDLGKPPGGCLSPFNAYVALSRSRGTNTIRLLRDFEETMFTRHPSEALELDDERLEGLQRLTRHKYGEEGTTWCSL</sequence>
<keyword evidence="1" id="KW-0227">DNA damage</keyword>
<feature type="domain" description="DNA helicase Pif1-like DEAD-box helicase" evidence="3">
    <location>
        <begin position="1383"/>
        <end position="1567"/>
    </location>
</feature>
<protein>
    <recommendedName>
        <fullName evidence="1">ATP-dependent DNA helicase</fullName>
        <ecNumber evidence="1">5.6.2.3</ecNumber>
    </recommendedName>
</protein>
<dbReference type="SUPFAM" id="SSF52540">
    <property type="entry name" value="P-loop containing nucleoside triphosphate hydrolases"/>
    <property type="match status" value="2"/>
</dbReference>
<comment type="caution">
    <text evidence="6">The sequence shown here is derived from an EMBL/GenBank/DDBJ whole genome shotgun (WGS) entry which is preliminary data.</text>
</comment>
<feature type="compositionally biased region" description="Basic and acidic residues" evidence="2">
    <location>
        <begin position="77"/>
        <end position="86"/>
    </location>
</feature>
<name>A0A369K100_HYPMA</name>
<dbReference type="OrthoDB" id="432234at2759"/>
<accession>A0A369K100</accession>
<dbReference type="InParanoid" id="A0A369K100"/>
<organism evidence="6 7">
    <name type="scientific">Hypsizygus marmoreus</name>
    <name type="common">White beech mushroom</name>
    <name type="synonym">Agaricus marmoreus</name>
    <dbReference type="NCBI Taxonomy" id="39966"/>
    <lineage>
        <taxon>Eukaryota</taxon>
        <taxon>Fungi</taxon>
        <taxon>Dikarya</taxon>
        <taxon>Basidiomycota</taxon>
        <taxon>Agaricomycotina</taxon>
        <taxon>Agaricomycetes</taxon>
        <taxon>Agaricomycetidae</taxon>
        <taxon>Agaricales</taxon>
        <taxon>Tricholomatineae</taxon>
        <taxon>Lyophyllaceae</taxon>
        <taxon>Hypsizygus</taxon>
    </lineage>
</organism>
<evidence type="ECO:0000313" key="7">
    <source>
        <dbReference type="Proteomes" id="UP000076154"/>
    </source>
</evidence>
<dbReference type="Pfam" id="PF05970">
    <property type="entry name" value="PIF1"/>
    <property type="match status" value="1"/>
</dbReference>
<dbReference type="GO" id="GO:0006310">
    <property type="term" value="P:DNA recombination"/>
    <property type="evidence" value="ECO:0007669"/>
    <property type="project" value="UniProtKB-KW"/>
</dbReference>
<feature type="region of interest" description="Disordered" evidence="2">
    <location>
        <begin position="1211"/>
        <end position="1245"/>
    </location>
</feature>
<feature type="region of interest" description="Disordered" evidence="2">
    <location>
        <begin position="1320"/>
        <end position="1339"/>
    </location>
</feature>
<keyword evidence="1" id="KW-0378">Hydrolase</keyword>
<comment type="cofactor">
    <cofactor evidence="1">
        <name>Mg(2+)</name>
        <dbReference type="ChEBI" id="CHEBI:18420"/>
    </cofactor>
</comment>
<dbReference type="CDD" id="cd18809">
    <property type="entry name" value="SF1_C_RecD"/>
    <property type="match status" value="1"/>
</dbReference>
<keyword evidence="1 6" id="KW-0347">Helicase</keyword>
<feature type="region of interest" description="Disordered" evidence="2">
    <location>
        <begin position="1089"/>
        <end position="1110"/>
    </location>
</feature>
<dbReference type="PANTHER" id="PTHR47642:SF6">
    <property type="entry name" value="ATP-DEPENDENT DNA HELICASE"/>
    <property type="match status" value="1"/>
</dbReference>
<keyword evidence="1" id="KW-0233">DNA recombination</keyword>
<comment type="similarity">
    <text evidence="1">Belongs to the helicase family.</text>
</comment>
<evidence type="ECO:0000259" key="4">
    <source>
        <dbReference type="Pfam" id="PF14214"/>
    </source>
</evidence>
<evidence type="ECO:0000259" key="5">
    <source>
        <dbReference type="Pfam" id="PF20209"/>
    </source>
</evidence>
<dbReference type="GO" id="GO:0005524">
    <property type="term" value="F:ATP binding"/>
    <property type="evidence" value="ECO:0007669"/>
    <property type="project" value="UniProtKB-KW"/>
</dbReference>
<dbReference type="GO" id="GO:0000723">
    <property type="term" value="P:telomere maintenance"/>
    <property type="evidence" value="ECO:0007669"/>
    <property type="project" value="InterPro"/>
</dbReference>
<dbReference type="GO" id="GO:0016887">
    <property type="term" value="F:ATP hydrolysis activity"/>
    <property type="evidence" value="ECO:0007669"/>
    <property type="project" value="RHEA"/>
</dbReference>
<keyword evidence="1" id="KW-0547">Nucleotide-binding</keyword>
<evidence type="ECO:0000256" key="2">
    <source>
        <dbReference type="SAM" id="MobiDB-lite"/>
    </source>
</evidence>
<reference evidence="6" key="1">
    <citation type="submission" date="2018-04" db="EMBL/GenBank/DDBJ databases">
        <title>Whole genome sequencing of Hypsizygus marmoreus.</title>
        <authorList>
            <person name="Choi I.-G."/>
            <person name="Min B."/>
            <person name="Kim J.-G."/>
            <person name="Kim S."/>
            <person name="Oh Y.-L."/>
            <person name="Kong W.-S."/>
            <person name="Park H."/>
            <person name="Jeong J."/>
            <person name="Song E.-S."/>
        </authorList>
    </citation>
    <scope>NUCLEOTIDE SEQUENCE [LARGE SCALE GENOMIC DNA]</scope>
    <source>
        <strain evidence="6">51987-8</strain>
    </source>
</reference>